<dbReference type="EMBL" id="JARRTL010000047">
    <property type="protein sequence ID" value="MEC0487909.1"/>
    <property type="molecule type" value="Genomic_DNA"/>
</dbReference>
<evidence type="ECO:0000256" key="1">
    <source>
        <dbReference type="SAM" id="Phobius"/>
    </source>
</evidence>
<comment type="caution">
    <text evidence="2">The sequence shown here is derived from an EMBL/GenBank/DDBJ whole genome shotgun (WGS) entry which is preliminary data.</text>
</comment>
<feature type="transmembrane region" description="Helical" evidence="1">
    <location>
        <begin position="69"/>
        <end position="85"/>
    </location>
</feature>
<evidence type="ECO:0000313" key="2">
    <source>
        <dbReference type="EMBL" id="KRT93098.1"/>
    </source>
</evidence>
<evidence type="ECO:0000313" key="5">
    <source>
        <dbReference type="Proteomes" id="UP001341297"/>
    </source>
</evidence>
<dbReference type="EMBL" id="LECW02000023">
    <property type="protein sequence ID" value="KRT93098.1"/>
    <property type="molecule type" value="Genomic_DNA"/>
</dbReference>
<keyword evidence="1" id="KW-0812">Transmembrane</keyword>
<sequence>MSDKKYESIWWYTTLLMFLLMILNNFVMKIEILNVIIAAVYIVFMGIVKIKHKKLKQVQRIELTIKKNVIIFVASGCVGLIMYEIREHTSLTTATIILVVFIAVCLMLEVIWKRYIKKREQE</sequence>
<reference evidence="2 4" key="1">
    <citation type="journal article" date="2015" name="Int. J. Syst. Evol. Microbiol.">
        <title>Bacillus glycinifermentans sp. nov., isolated from fermented soybean paste.</title>
        <authorList>
            <person name="Kim S.J."/>
            <person name="Dunlap C.A."/>
            <person name="Kwon S.W."/>
            <person name="Rooney A.P."/>
        </authorList>
    </citation>
    <scope>NUCLEOTIDE SEQUENCE [LARGE SCALE GENOMIC DNA]</scope>
    <source>
        <strain evidence="2 4">GO-13</strain>
    </source>
</reference>
<proteinExistence type="predicted"/>
<accession>A0A0T6BNP6</accession>
<name>A0A0T6BNP6_9BACI</name>
<feature type="transmembrane region" description="Helical" evidence="1">
    <location>
        <begin position="32"/>
        <end position="48"/>
    </location>
</feature>
<keyword evidence="1" id="KW-0472">Membrane</keyword>
<reference evidence="3 5" key="3">
    <citation type="submission" date="2023-03" db="EMBL/GenBank/DDBJ databases">
        <title>Agriculturally important microbes genome sequencing.</title>
        <authorList>
            <person name="Dunlap C."/>
        </authorList>
    </citation>
    <scope>NUCLEOTIDE SEQUENCE [LARGE SCALE GENOMIC DNA]</scope>
    <source>
        <strain evidence="3 5">CBP-3203</strain>
    </source>
</reference>
<feature type="transmembrane region" description="Helical" evidence="1">
    <location>
        <begin position="9"/>
        <end position="26"/>
    </location>
</feature>
<gene>
    <name evidence="2" type="ORF">AB447_203960</name>
    <name evidence="3" type="ORF">P8828_24490</name>
</gene>
<organism evidence="2 4">
    <name type="scientific">Bacillus glycinifermentans</name>
    <dbReference type="NCBI Taxonomy" id="1664069"/>
    <lineage>
        <taxon>Bacteria</taxon>
        <taxon>Bacillati</taxon>
        <taxon>Bacillota</taxon>
        <taxon>Bacilli</taxon>
        <taxon>Bacillales</taxon>
        <taxon>Bacillaceae</taxon>
        <taxon>Bacillus</taxon>
    </lineage>
</organism>
<dbReference type="AlphaFoldDB" id="A0A0T6BNP6"/>
<dbReference type="Proteomes" id="UP001341297">
    <property type="component" value="Unassembled WGS sequence"/>
</dbReference>
<evidence type="ECO:0000313" key="3">
    <source>
        <dbReference type="EMBL" id="MEC0487909.1"/>
    </source>
</evidence>
<keyword evidence="5" id="KW-1185">Reference proteome</keyword>
<keyword evidence="1" id="KW-1133">Transmembrane helix</keyword>
<protein>
    <submittedName>
        <fullName evidence="2">Uncharacterized protein</fullName>
    </submittedName>
</protein>
<dbReference type="RefSeq" id="WP_053075379.1">
    <property type="nucleotide sequence ID" value="NZ_JARRTL010000047.1"/>
</dbReference>
<dbReference type="Proteomes" id="UP000036168">
    <property type="component" value="Unassembled WGS sequence"/>
</dbReference>
<evidence type="ECO:0000313" key="4">
    <source>
        <dbReference type="Proteomes" id="UP000036168"/>
    </source>
</evidence>
<reference evidence="2" key="2">
    <citation type="submission" date="2015-10" db="EMBL/GenBank/DDBJ databases">
        <authorList>
            <person name="Gilbert D.G."/>
        </authorList>
    </citation>
    <scope>NUCLEOTIDE SEQUENCE</scope>
    <source>
        <strain evidence="2">GO-13</strain>
    </source>
</reference>
<feature type="transmembrane region" description="Helical" evidence="1">
    <location>
        <begin position="91"/>
        <end position="112"/>
    </location>
</feature>